<sequence>MRHHGVNDAKRQVVMKVRFIKHNADLRLDLFFVACKRQPQQGRFATVRLDQPQQCFDGGGFARPVFAYKPHNAATGHRKADVLQCKAGKLFIKVLYLNCVFHCVILLRRANQEVRAVQRG</sequence>
<accession>A0A645IGP0</accession>
<dbReference type="AlphaFoldDB" id="A0A645IGP0"/>
<proteinExistence type="predicted"/>
<dbReference type="EMBL" id="VSSQ01114037">
    <property type="protein sequence ID" value="MPN50146.1"/>
    <property type="molecule type" value="Genomic_DNA"/>
</dbReference>
<evidence type="ECO:0000313" key="1">
    <source>
        <dbReference type="EMBL" id="MPN50146.1"/>
    </source>
</evidence>
<reference evidence="1" key="1">
    <citation type="submission" date="2019-08" db="EMBL/GenBank/DDBJ databases">
        <authorList>
            <person name="Kucharzyk K."/>
            <person name="Murdoch R.W."/>
            <person name="Higgins S."/>
            <person name="Loffler F."/>
        </authorList>
    </citation>
    <scope>NUCLEOTIDE SEQUENCE</scope>
</reference>
<gene>
    <name evidence="1" type="ORF">SDC9_197772</name>
</gene>
<organism evidence="1">
    <name type="scientific">bioreactor metagenome</name>
    <dbReference type="NCBI Taxonomy" id="1076179"/>
    <lineage>
        <taxon>unclassified sequences</taxon>
        <taxon>metagenomes</taxon>
        <taxon>ecological metagenomes</taxon>
    </lineage>
</organism>
<comment type="caution">
    <text evidence="1">The sequence shown here is derived from an EMBL/GenBank/DDBJ whole genome shotgun (WGS) entry which is preliminary data.</text>
</comment>
<name>A0A645IGP0_9ZZZZ</name>
<protein>
    <submittedName>
        <fullName evidence="1">Uncharacterized protein</fullName>
    </submittedName>
</protein>